<dbReference type="PANTHER" id="PTHR23101">
    <property type="entry name" value="RAB GDP/GTP EXCHANGE FACTOR"/>
    <property type="match status" value="1"/>
</dbReference>
<dbReference type="GO" id="GO:0005085">
    <property type="term" value="F:guanyl-nucleotide exchange factor activity"/>
    <property type="evidence" value="ECO:0007669"/>
    <property type="project" value="InterPro"/>
</dbReference>
<feature type="compositionally biased region" description="Basic and acidic residues" evidence="7">
    <location>
        <begin position="362"/>
        <end position="376"/>
    </location>
</feature>
<dbReference type="GO" id="GO:0005096">
    <property type="term" value="F:GTPase activator activity"/>
    <property type="evidence" value="ECO:0007669"/>
    <property type="project" value="UniProtKB-KW"/>
</dbReference>
<evidence type="ECO:0000256" key="1">
    <source>
        <dbReference type="ARBA" id="ARBA00004496"/>
    </source>
</evidence>
<dbReference type="InterPro" id="IPR045046">
    <property type="entry name" value="Vps9-like"/>
</dbReference>
<dbReference type="Pfam" id="PF23268">
    <property type="entry name" value="RIN1"/>
    <property type="match status" value="1"/>
</dbReference>
<dbReference type="AlphaFoldDB" id="A0A3P9B7K2"/>
<dbReference type="InterPro" id="IPR037191">
    <property type="entry name" value="VPS9_dom_sf"/>
</dbReference>
<accession>A0A3P9B7K2</accession>
<protein>
    <submittedName>
        <fullName evidence="10">Ras and Rab interactor 3</fullName>
    </submittedName>
</protein>
<evidence type="ECO:0000256" key="2">
    <source>
        <dbReference type="ARBA" id="ARBA00006919"/>
    </source>
</evidence>
<evidence type="ECO:0000256" key="7">
    <source>
        <dbReference type="SAM" id="MobiDB-lite"/>
    </source>
</evidence>
<evidence type="ECO:0000259" key="8">
    <source>
        <dbReference type="PROSITE" id="PS50001"/>
    </source>
</evidence>
<reference evidence="10" key="3">
    <citation type="submission" date="2025-09" db="UniProtKB">
        <authorList>
            <consortium name="Ensembl"/>
        </authorList>
    </citation>
    <scope>IDENTIFICATION</scope>
</reference>
<dbReference type="PROSITE" id="PS51205">
    <property type="entry name" value="VPS9"/>
    <property type="match status" value="1"/>
</dbReference>
<dbReference type="Gene3D" id="1.20.1050.80">
    <property type="entry name" value="VPS9 domain"/>
    <property type="match status" value="1"/>
</dbReference>
<evidence type="ECO:0000313" key="10">
    <source>
        <dbReference type="Ensembl" id="ENSMZEP00005005797.1"/>
    </source>
</evidence>
<dbReference type="GO" id="GO:0016192">
    <property type="term" value="P:vesicle-mediated transport"/>
    <property type="evidence" value="ECO:0007669"/>
    <property type="project" value="InterPro"/>
</dbReference>
<evidence type="ECO:0000256" key="5">
    <source>
        <dbReference type="ARBA" id="ARBA00022999"/>
    </source>
</evidence>
<dbReference type="PANTHER" id="PTHR23101:SF58">
    <property type="entry name" value="RAS AND RAB INTERACTOR 3"/>
    <property type="match status" value="1"/>
</dbReference>
<dbReference type="GeneTree" id="ENSGT00940000158622"/>
<feature type="compositionally biased region" description="Basic and acidic residues" evidence="7">
    <location>
        <begin position="301"/>
        <end position="334"/>
    </location>
</feature>
<dbReference type="Pfam" id="PF02204">
    <property type="entry name" value="VPS9"/>
    <property type="match status" value="1"/>
</dbReference>
<feature type="region of interest" description="Disordered" evidence="7">
    <location>
        <begin position="155"/>
        <end position="456"/>
    </location>
</feature>
<keyword evidence="3" id="KW-0343">GTPase activation</keyword>
<dbReference type="InterPro" id="IPR000980">
    <property type="entry name" value="SH2"/>
</dbReference>
<dbReference type="InterPro" id="IPR003123">
    <property type="entry name" value="VPS9"/>
</dbReference>
<dbReference type="InterPro" id="IPR036860">
    <property type="entry name" value="SH2_dom_sf"/>
</dbReference>
<evidence type="ECO:0000256" key="4">
    <source>
        <dbReference type="ARBA" id="ARBA00022490"/>
    </source>
</evidence>
<feature type="compositionally biased region" description="Basic and acidic residues" evidence="7">
    <location>
        <begin position="247"/>
        <end position="265"/>
    </location>
</feature>
<comment type="subcellular location">
    <subcellularLocation>
        <location evidence="1">Cytoplasm</location>
    </subcellularLocation>
</comment>
<dbReference type="GO" id="GO:0031267">
    <property type="term" value="F:small GTPase binding"/>
    <property type="evidence" value="ECO:0007669"/>
    <property type="project" value="TreeGrafter"/>
</dbReference>
<feature type="compositionally biased region" description="Low complexity" evidence="7">
    <location>
        <begin position="164"/>
        <end position="173"/>
    </location>
</feature>
<dbReference type="Ensembl" id="ENSMZET00005006050.1">
    <property type="protein sequence ID" value="ENSMZEP00005005797.1"/>
    <property type="gene ID" value="ENSMZEG00005004474.1"/>
</dbReference>
<keyword evidence="4" id="KW-0963">Cytoplasm</keyword>
<feature type="domain" description="SH2" evidence="8">
    <location>
        <begin position="32"/>
        <end position="113"/>
    </location>
</feature>
<dbReference type="GO" id="GO:0005829">
    <property type="term" value="C:cytosol"/>
    <property type="evidence" value="ECO:0007669"/>
    <property type="project" value="TreeGrafter"/>
</dbReference>
<feature type="compositionally biased region" description="Pro residues" evidence="7">
    <location>
        <begin position="273"/>
        <end position="292"/>
    </location>
</feature>
<feature type="compositionally biased region" description="Polar residues" evidence="7">
    <location>
        <begin position="406"/>
        <end position="416"/>
    </location>
</feature>
<dbReference type="GO" id="GO:0030139">
    <property type="term" value="C:endocytic vesicle"/>
    <property type="evidence" value="ECO:0007669"/>
    <property type="project" value="TreeGrafter"/>
</dbReference>
<evidence type="ECO:0000313" key="11">
    <source>
        <dbReference type="Proteomes" id="UP000265160"/>
    </source>
</evidence>
<dbReference type="SUPFAM" id="SSF55550">
    <property type="entry name" value="SH2 domain"/>
    <property type="match status" value="1"/>
</dbReference>
<evidence type="ECO:0000256" key="3">
    <source>
        <dbReference type="ARBA" id="ARBA00022468"/>
    </source>
</evidence>
<comment type="similarity">
    <text evidence="2">Belongs to the RIN (Ras interaction/interference) family.</text>
</comment>
<evidence type="ECO:0000256" key="6">
    <source>
        <dbReference type="PROSITE-ProRule" id="PRU00191"/>
    </source>
</evidence>
<proteinExistence type="inferred from homology"/>
<evidence type="ECO:0000259" key="9">
    <source>
        <dbReference type="PROSITE" id="PS51205"/>
    </source>
</evidence>
<keyword evidence="11" id="KW-1185">Reference proteome</keyword>
<dbReference type="SMART" id="SM00167">
    <property type="entry name" value="VPS9"/>
    <property type="match status" value="1"/>
</dbReference>
<feature type="compositionally biased region" description="Pro residues" evidence="7">
    <location>
        <begin position="379"/>
        <end position="394"/>
    </location>
</feature>
<keyword evidence="5 6" id="KW-0727">SH2 domain</keyword>
<organism evidence="10 11">
    <name type="scientific">Maylandia zebra</name>
    <name type="common">zebra mbuna</name>
    <dbReference type="NCBI Taxonomy" id="106582"/>
    <lineage>
        <taxon>Eukaryota</taxon>
        <taxon>Metazoa</taxon>
        <taxon>Chordata</taxon>
        <taxon>Craniata</taxon>
        <taxon>Vertebrata</taxon>
        <taxon>Euteleostomi</taxon>
        <taxon>Actinopterygii</taxon>
        <taxon>Neopterygii</taxon>
        <taxon>Teleostei</taxon>
        <taxon>Neoteleostei</taxon>
        <taxon>Acanthomorphata</taxon>
        <taxon>Ovalentaria</taxon>
        <taxon>Cichlomorphae</taxon>
        <taxon>Cichliformes</taxon>
        <taxon>Cichlidae</taxon>
        <taxon>African cichlids</taxon>
        <taxon>Pseudocrenilabrinae</taxon>
        <taxon>Haplochromini</taxon>
        <taxon>Maylandia</taxon>
        <taxon>Maylandia zebra complex</taxon>
    </lineage>
</organism>
<name>A0A3P9B7K2_9CICH</name>
<dbReference type="SMART" id="SM00252">
    <property type="entry name" value="SH2"/>
    <property type="match status" value="1"/>
</dbReference>
<sequence length="857" mass="94886">SSPPPTPVFPPASPAPPVLSSVDRLVGSTSVWRPEGLSREQTARILEEEPAGAFLVRSTEDNDVATLSVRLPDEQGAPLVRDMKIQQHKTCRFVHLEGSSLVFDDIFKLISFYFHITLLRVADFWTSDLNRRAENQDLMLDQTHMYLYVNSVPVEERPRDTSKDLSPSSSTSKHNISTNQSITSSLHNGEASQKPSTQDKGQTITSFELKYKRPPPRPPSLGSGAGMGLLFSPPPPSPEPLSSATPEAERKEEGRGGVVEREGRKSALTSPHPSRPPVPPQGRAAPPLPPAPLCRTSPSRKSSEREAGEGTEREKGQNAAKKADREEGGEQGEKRRSKSGLLFEQDSKDQHQAAAEEEEKEGEGQGKEEEKEDKVRASPPCPPPGKKPSRPVPPPRRKPTSPDSPASQHVGANQSAPIKVPLPSPARRPDVSLYSPQGGAILATQPDSSSTSSTEEDIELCFLSSRLAESRSPKAAVRRTSTTVMLDKARYRLSTVLTGLISHERRLTQRIVELARDPFSYFGNLVKEHRAFTLETMSSHSSSTEMLQEIRQMMTQLKSYLLQSTELQAMLEPQHQYMQDKLESIVEAALCKSVLKPLKESIYQRLENRSVLFLGSTTTALGITTAVPEASSMEKISIKLNNLHQEYSPQKKIEQLLKACKIIYDSMSISCPGRSHGADDFLPVMMYVLARSNLCALQLDVEYMMELMDPSLTLGEGSYYLTTTYGALEHIKTFDQQRSATRQLSREVQDSIHRWERRRTFNQERTSQGSIRVYTHTHRVIFLSVPETVSDSLCRNCLVVQTNCSSSCLGGWSQTILEVNLLDVEVLGWCGYTRSAVVRPVGCAAIFSETPVETAYG</sequence>
<reference evidence="10 11" key="1">
    <citation type="journal article" date="2014" name="Nature">
        <title>The genomic substrate for adaptive radiation in African cichlid fish.</title>
        <authorList>
            <person name="Brawand D."/>
            <person name="Wagner C.E."/>
            <person name="Li Y.I."/>
            <person name="Malinsky M."/>
            <person name="Keller I."/>
            <person name="Fan S."/>
            <person name="Simakov O."/>
            <person name="Ng A.Y."/>
            <person name="Lim Z.W."/>
            <person name="Bezault E."/>
            <person name="Turner-Maier J."/>
            <person name="Johnson J."/>
            <person name="Alcazar R."/>
            <person name="Noh H.J."/>
            <person name="Russell P."/>
            <person name="Aken B."/>
            <person name="Alfoldi J."/>
            <person name="Amemiya C."/>
            <person name="Azzouzi N."/>
            <person name="Baroiller J.F."/>
            <person name="Barloy-Hubler F."/>
            <person name="Berlin A."/>
            <person name="Bloomquist R."/>
            <person name="Carleton K.L."/>
            <person name="Conte M.A."/>
            <person name="D'Cotta H."/>
            <person name="Eshel O."/>
            <person name="Gaffney L."/>
            <person name="Galibert F."/>
            <person name="Gante H.F."/>
            <person name="Gnerre S."/>
            <person name="Greuter L."/>
            <person name="Guyon R."/>
            <person name="Haddad N.S."/>
            <person name="Haerty W."/>
            <person name="Harris R.M."/>
            <person name="Hofmann H.A."/>
            <person name="Hourlier T."/>
            <person name="Hulata G."/>
            <person name="Jaffe D.B."/>
            <person name="Lara M."/>
            <person name="Lee A.P."/>
            <person name="MacCallum I."/>
            <person name="Mwaiko S."/>
            <person name="Nikaido M."/>
            <person name="Nishihara H."/>
            <person name="Ozouf-Costaz C."/>
            <person name="Penman D.J."/>
            <person name="Przybylski D."/>
            <person name="Rakotomanga M."/>
            <person name="Renn S.C.P."/>
            <person name="Ribeiro F.J."/>
            <person name="Ron M."/>
            <person name="Salzburger W."/>
            <person name="Sanchez-Pulido L."/>
            <person name="Santos M.E."/>
            <person name="Searle S."/>
            <person name="Sharpe T."/>
            <person name="Swofford R."/>
            <person name="Tan F.J."/>
            <person name="Williams L."/>
            <person name="Young S."/>
            <person name="Yin S."/>
            <person name="Okada N."/>
            <person name="Kocher T.D."/>
            <person name="Miska E.A."/>
            <person name="Lander E.S."/>
            <person name="Venkatesh B."/>
            <person name="Fernald R.D."/>
            <person name="Meyer A."/>
            <person name="Ponting C.P."/>
            <person name="Streelman J.T."/>
            <person name="Lindblad-Toh K."/>
            <person name="Seehausen O."/>
            <person name="Di Palma F."/>
        </authorList>
    </citation>
    <scope>NUCLEOTIDE SEQUENCE</scope>
</reference>
<reference evidence="10" key="2">
    <citation type="submission" date="2025-08" db="UniProtKB">
        <authorList>
            <consortium name="Ensembl"/>
        </authorList>
    </citation>
    <scope>IDENTIFICATION</scope>
</reference>
<dbReference type="STRING" id="106582.ENSMZEP00005005797"/>
<dbReference type="SUPFAM" id="SSF109993">
    <property type="entry name" value="VPS9 domain"/>
    <property type="match status" value="1"/>
</dbReference>
<feature type="domain" description="VPS9" evidence="9">
    <location>
        <begin position="596"/>
        <end position="740"/>
    </location>
</feature>
<dbReference type="Proteomes" id="UP000265160">
    <property type="component" value="LG19"/>
</dbReference>
<feature type="compositionally biased region" description="Polar residues" evidence="7">
    <location>
        <begin position="174"/>
        <end position="206"/>
    </location>
</feature>
<dbReference type="Pfam" id="PF00017">
    <property type="entry name" value="SH2"/>
    <property type="match status" value="1"/>
</dbReference>
<dbReference type="Gene3D" id="3.30.505.10">
    <property type="entry name" value="SH2 domain"/>
    <property type="match status" value="1"/>
</dbReference>
<dbReference type="FunFam" id="1.20.1050.80:FF:000002">
    <property type="entry name" value="Ras and Rab interactor 2"/>
    <property type="match status" value="1"/>
</dbReference>
<dbReference type="PROSITE" id="PS50001">
    <property type="entry name" value="SH2"/>
    <property type="match status" value="1"/>
</dbReference>